<organism evidence="2">
    <name type="scientific">Arundo donax</name>
    <name type="common">Giant reed</name>
    <name type="synonym">Donax arundinaceus</name>
    <dbReference type="NCBI Taxonomy" id="35708"/>
    <lineage>
        <taxon>Eukaryota</taxon>
        <taxon>Viridiplantae</taxon>
        <taxon>Streptophyta</taxon>
        <taxon>Embryophyta</taxon>
        <taxon>Tracheophyta</taxon>
        <taxon>Spermatophyta</taxon>
        <taxon>Magnoliopsida</taxon>
        <taxon>Liliopsida</taxon>
        <taxon>Poales</taxon>
        <taxon>Poaceae</taxon>
        <taxon>PACMAD clade</taxon>
        <taxon>Arundinoideae</taxon>
        <taxon>Arundineae</taxon>
        <taxon>Arundo</taxon>
    </lineage>
</organism>
<sequence>MSRSTIQPGKWNRQIRHLAVVMFFSVLFLLGKFSETS</sequence>
<proteinExistence type="predicted"/>
<feature type="transmembrane region" description="Helical" evidence="1">
    <location>
        <begin position="15"/>
        <end position="34"/>
    </location>
</feature>
<evidence type="ECO:0000313" key="2">
    <source>
        <dbReference type="EMBL" id="JAD41988.1"/>
    </source>
</evidence>
<keyword evidence="1" id="KW-0812">Transmembrane</keyword>
<dbReference type="EMBL" id="GBRH01255907">
    <property type="protein sequence ID" value="JAD41988.1"/>
    <property type="molecule type" value="Transcribed_RNA"/>
</dbReference>
<protein>
    <submittedName>
        <fullName evidence="2">Uncharacterized protein</fullName>
    </submittedName>
</protein>
<evidence type="ECO:0000256" key="1">
    <source>
        <dbReference type="SAM" id="Phobius"/>
    </source>
</evidence>
<dbReference type="AlphaFoldDB" id="A0A0A8ZW74"/>
<name>A0A0A8ZW74_ARUDO</name>
<reference evidence="2" key="1">
    <citation type="submission" date="2014-09" db="EMBL/GenBank/DDBJ databases">
        <authorList>
            <person name="Magalhaes I.L.F."/>
            <person name="Oliveira U."/>
            <person name="Santos F.R."/>
            <person name="Vidigal T.H.D.A."/>
            <person name="Brescovit A.D."/>
            <person name="Santos A.J."/>
        </authorList>
    </citation>
    <scope>NUCLEOTIDE SEQUENCE</scope>
    <source>
        <tissue evidence="2">Shoot tissue taken approximately 20 cm above the soil surface</tissue>
    </source>
</reference>
<reference evidence="2" key="2">
    <citation type="journal article" date="2015" name="Data Brief">
        <title>Shoot transcriptome of the giant reed, Arundo donax.</title>
        <authorList>
            <person name="Barrero R.A."/>
            <person name="Guerrero F.D."/>
            <person name="Moolhuijzen P."/>
            <person name="Goolsby J.A."/>
            <person name="Tidwell J."/>
            <person name="Bellgard S.E."/>
            <person name="Bellgard M.I."/>
        </authorList>
    </citation>
    <scope>NUCLEOTIDE SEQUENCE</scope>
    <source>
        <tissue evidence="2">Shoot tissue taken approximately 20 cm above the soil surface</tissue>
    </source>
</reference>
<keyword evidence="1" id="KW-0472">Membrane</keyword>
<accession>A0A0A8ZW74</accession>
<keyword evidence="1" id="KW-1133">Transmembrane helix</keyword>